<keyword evidence="1" id="KW-1133">Transmembrane helix</keyword>
<reference evidence="2 3" key="1">
    <citation type="submission" date="2018-06" db="EMBL/GenBank/DDBJ databases">
        <title>Spirosoma sp. HMF3257 Genome sequencing and assembly.</title>
        <authorList>
            <person name="Kang H."/>
            <person name="Cha I."/>
            <person name="Kim H."/>
            <person name="Kang J."/>
            <person name="Joh K."/>
        </authorList>
    </citation>
    <scope>NUCLEOTIDE SEQUENCE [LARGE SCALE GENOMIC DNA]</scope>
    <source>
        <strain evidence="2 3">HMF3257</strain>
    </source>
</reference>
<dbReference type="Pfam" id="PF07087">
    <property type="entry name" value="DUF1353"/>
    <property type="match status" value="1"/>
</dbReference>
<gene>
    <name evidence="2" type="ORF">HMF3257_00595</name>
</gene>
<dbReference type="OrthoDB" id="88276at2"/>
<organism evidence="2 3">
    <name type="scientific">Spirosoma telluris</name>
    <dbReference type="NCBI Taxonomy" id="2183553"/>
    <lineage>
        <taxon>Bacteria</taxon>
        <taxon>Pseudomonadati</taxon>
        <taxon>Bacteroidota</taxon>
        <taxon>Cytophagia</taxon>
        <taxon>Cytophagales</taxon>
        <taxon>Cytophagaceae</taxon>
        <taxon>Spirosoma</taxon>
    </lineage>
</organism>
<evidence type="ECO:0000313" key="3">
    <source>
        <dbReference type="Proteomes" id="UP000249016"/>
    </source>
</evidence>
<accession>A0A327NDE6</accession>
<keyword evidence="1" id="KW-0472">Membrane</keyword>
<dbReference type="InterPro" id="IPR010767">
    <property type="entry name" value="Phage_CGC-2007_Cje0229"/>
</dbReference>
<evidence type="ECO:0000313" key="2">
    <source>
        <dbReference type="EMBL" id="RAI73301.1"/>
    </source>
</evidence>
<keyword evidence="3" id="KW-1185">Reference proteome</keyword>
<dbReference type="Proteomes" id="UP000249016">
    <property type="component" value="Unassembled WGS sequence"/>
</dbReference>
<comment type="caution">
    <text evidence="2">The sequence shown here is derived from an EMBL/GenBank/DDBJ whole genome shotgun (WGS) entry which is preliminary data.</text>
</comment>
<protein>
    <submittedName>
        <fullName evidence="2">Uncharacterized protein</fullName>
    </submittedName>
</protein>
<feature type="transmembrane region" description="Helical" evidence="1">
    <location>
        <begin position="56"/>
        <end position="76"/>
    </location>
</feature>
<sequence length="96" mass="10897">MKPILVTYLENDVKSDRWRLERSVTYQTRAGKVTVPRGFITDFASVPMLLWVSSRLLAVVIGLAYSTTGGMIIACFGKNMAMIWPALWRMKNCCFC</sequence>
<evidence type="ECO:0000256" key="1">
    <source>
        <dbReference type="SAM" id="Phobius"/>
    </source>
</evidence>
<proteinExistence type="predicted"/>
<dbReference type="AlphaFoldDB" id="A0A327NDE6"/>
<name>A0A327NDE6_9BACT</name>
<keyword evidence="1" id="KW-0812">Transmembrane</keyword>
<dbReference type="EMBL" id="QLII01000001">
    <property type="protein sequence ID" value="RAI73301.1"/>
    <property type="molecule type" value="Genomic_DNA"/>
</dbReference>